<proteinExistence type="predicted"/>
<dbReference type="Proteomes" id="UP000825935">
    <property type="component" value="Chromosome 25"/>
</dbReference>
<sequence>MNATSSCTFSLSGPPASSSSGLVSKYSSALCSKFPLPCPVQGKPPLSDKKQRRFCVTAQAPPVDDTSDSALLEKPNPSTSSRWMSCLRFGQRSIDRVRPMHRR</sequence>
<organism evidence="2 3">
    <name type="scientific">Ceratopteris richardii</name>
    <name type="common">Triangle waterfern</name>
    <dbReference type="NCBI Taxonomy" id="49495"/>
    <lineage>
        <taxon>Eukaryota</taxon>
        <taxon>Viridiplantae</taxon>
        <taxon>Streptophyta</taxon>
        <taxon>Embryophyta</taxon>
        <taxon>Tracheophyta</taxon>
        <taxon>Polypodiopsida</taxon>
        <taxon>Polypodiidae</taxon>
        <taxon>Polypodiales</taxon>
        <taxon>Pteridineae</taxon>
        <taxon>Pteridaceae</taxon>
        <taxon>Parkerioideae</taxon>
        <taxon>Ceratopteris</taxon>
    </lineage>
</organism>
<evidence type="ECO:0000313" key="2">
    <source>
        <dbReference type="EMBL" id="KAH7298841.1"/>
    </source>
</evidence>
<feature type="compositionally biased region" description="Low complexity" evidence="1">
    <location>
        <begin position="10"/>
        <end position="23"/>
    </location>
</feature>
<dbReference type="AlphaFoldDB" id="A0A8T2RSC1"/>
<evidence type="ECO:0000256" key="1">
    <source>
        <dbReference type="SAM" id="MobiDB-lite"/>
    </source>
</evidence>
<keyword evidence="3" id="KW-1185">Reference proteome</keyword>
<feature type="region of interest" description="Disordered" evidence="1">
    <location>
        <begin position="59"/>
        <end position="79"/>
    </location>
</feature>
<name>A0A8T2RSC1_CERRI</name>
<evidence type="ECO:0000313" key="3">
    <source>
        <dbReference type="Proteomes" id="UP000825935"/>
    </source>
</evidence>
<dbReference type="EMBL" id="CM035430">
    <property type="protein sequence ID" value="KAH7298841.1"/>
    <property type="molecule type" value="Genomic_DNA"/>
</dbReference>
<feature type="region of interest" description="Disordered" evidence="1">
    <location>
        <begin position="1"/>
        <end position="23"/>
    </location>
</feature>
<protein>
    <submittedName>
        <fullName evidence="2">Uncharacterized protein</fullName>
    </submittedName>
</protein>
<reference evidence="2" key="1">
    <citation type="submission" date="2021-08" db="EMBL/GenBank/DDBJ databases">
        <title>WGS assembly of Ceratopteris richardii.</title>
        <authorList>
            <person name="Marchant D.B."/>
            <person name="Chen G."/>
            <person name="Jenkins J."/>
            <person name="Shu S."/>
            <person name="Leebens-Mack J."/>
            <person name="Grimwood J."/>
            <person name="Schmutz J."/>
            <person name="Soltis P."/>
            <person name="Soltis D."/>
            <person name="Chen Z.-H."/>
        </authorList>
    </citation>
    <scope>NUCLEOTIDE SEQUENCE</scope>
    <source>
        <strain evidence="2">Whitten #5841</strain>
        <tissue evidence="2">Leaf</tissue>
    </source>
</reference>
<accession>A0A8T2RSC1</accession>
<comment type="caution">
    <text evidence="2">The sequence shown here is derived from an EMBL/GenBank/DDBJ whole genome shotgun (WGS) entry which is preliminary data.</text>
</comment>
<gene>
    <name evidence="2" type="ORF">KP509_25G061200</name>
</gene>